<dbReference type="Proteomes" id="UP000190061">
    <property type="component" value="Unassembled WGS sequence"/>
</dbReference>
<dbReference type="EMBL" id="FUXP01000017">
    <property type="protein sequence ID" value="SKA26670.1"/>
    <property type="molecule type" value="Genomic_DNA"/>
</dbReference>
<dbReference type="PANTHER" id="PTHR30348:SF14">
    <property type="entry name" value="BLR8050 PROTEIN"/>
    <property type="match status" value="1"/>
</dbReference>
<evidence type="ECO:0000313" key="1">
    <source>
        <dbReference type="EMBL" id="SKA26670.1"/>
    </source>
</evidence>
<keyword evidence="2" id="KW-1185">Reference proteome</keyword>
<reference evidence="1 2" key="1">
    <citation type="submission" date="2017-02" db="EMBL/GenBank/DDBJ databases">
        <authorList>
            <person name="Peterson S.W."/>
        </authorList>
    </citation>
    <scope>NUCLEOTIDE SEQUENCE [LARGE SCALE GENOMIC DNA]</scope>
    <source>
        <strain evidence="1 2">DSM 21749</strain>
    </source>
</reference>
<dbReference type="InterPro" id="IPR002763">
    <property type="entry name" value="DUF72"/>
</dbReference>
<dbReference type="STRING" id="1122188.SAMN02745674_02793"/>
<dbReference type="PANTHER" id="PTHR30348">
    <property type="entry name" value="UNCHARACTERIZED PROTEIN YECE"/>
    <property type="match status" value="1"/>
</dbReference>
<dbReference type="InterPro" id="IPR036520">
    <property type="entry name" value="UPF0759_sf"/>
</dbReference>
<dbReference type="SUPFAM" id="SSF117396">
    <property type="entry name" value="TM1631-like"/>
    <property type="match status" value="1"/>
</dbReference>
<dbReference type="RefSeq" id="WP_078759318.1">
    <property type="nucleotide sequence ID" value="NZ_FUXP01000017.1"/>
</dbReference>
<accession>A0A1T4SEE1</accession>
<dbReference type="AlphaFoldDB" id="A0A1T4SEE1"/>
<evidence type="ECO:0000313" key="2">
    <source>
        <dbReference type="Proteomes" id="UP000190061"/>
    </source>
</evidence>
<name>A0A1T4SEE1_9GAMM</name>
<proteinExistence type="predicted"/>
<protein>
    <submittedName>
        <fullName evidence="1">Uncharacterized conserved protein YecE, DUF72 family</fullName>
    </submittedName>
</protein>
<sequence>MMAPGERRAPRVRIGCAGWSIPSRHRYLFGEGDSHLSRYATRFDVTEINSTFYRPHQSRTFERWAASVPARFRFSLKLPRQITHEARLLQTGDALTRFFDDVSGLGKKLGGVLVQLPPSLAFDARVADRFFGMVRRRCDAPVACEPRHASWFEPGVDALWDRYRVARVAADPARLPAAALPAGARGPARWSYWRWHGSPRIYYSRYDDETLQSLAHDLCGQGRPRSPAWCILDNTAHGHAIEDAARLQDLIHGIMAASSP</sequence>
<dbReference type="OrthoDB" id="9780310at2"/>
<organism evidence="1 2">
    <name type="scientific">Lysobacter spongiicola DSM 21749</name>
    <dbReference type="NCBI Taxonomy" id="1122188"/>
    <lineage>
        <taxon>Bacteria</taxon>
        <taxon>Pseudomonadati</taxon>
        <taxon>Pseudomonadota</taxon>
        <taxon>Gammaproteobacteria</taxon>
        <taxon>Lysobacterales</taxon>
        <taxon>Lysobacteraceae</taxon>
        <taxon>Novilysobacter</taxon>
    </lineage>
</organism>
<dbReference type="Gene3D" id="3.20.20.410">
    <property type="entry name" value="Protein of unknown function UPF0759"/>
    <property type="match status" value="1"/>
</dbReference>
<gene>
    <name evidence="1" type="ORF">SAMN02745674_02793</name>
</gene>
<dbReference type="Pfam" id="PF01904">
    <property type="entry name" value="DUF72"/>
    <property type="match status" value="1"/>
</dbReference>